<evidence type="ECO:0000313" key="3">
    <source>
        <dbReference type="Proteomes" id="UP000003573"/>
    </source>
</evidence>
<gene>
    <name evidence="2" type="ORF">STRMA_0841</name>
</gene>
<sequence length="146" mass="16258">MVKFEELKDNGGVFPTGEKNEKYADVFIGQSYVNMLAQAPDQHFSVGNVTFEPGCRNNWHAHIDGYQILLVTGGQGLYQEEGKAAQLLKQGDVVVTRDGVKHWHGATADAWFSHVAITAGNAKWYEAVSEVQYEQANKEAKEKEKD</sequence>
<dbReference type="SUPFAM" id="SSF51182">
    <property type="entry name" value="RmlC-like cupins"/>
    <property type="match status" value="1"/>
</dbReference>
<reference evidence="2 3" key="1">
    <citation type="journal article" date="2014" name="Int. J. Syst. Evol. Microbiol.">
        <title>Phylogenomics and the dynamic genome evolution of the genus Streptococcus.</title>
        <authorList>
            <consortium name="The Broad Institute Genome Sequencing Platform"/>
            <person name="Richards V.P."/>
            <person name="Palmer S.R."/>
            <person name="Pavinski Bitar P.D."/>
            <person name="Qin X."/>
            <person name="Weinstock G.M."/>
            <person name="Highlander S.K."/>
            <person name="Town C.D."/>
            <person name="Burne R.A."/>
            <person name="Stanhope M.J."/>
        </authorList>
    </citation>
    <scope>NUCLEOTIDE SEQUENCE [LARGE SCALE GENOMIC DNA]</scope>
    <source>
        <strain evidence="2 3">NCTC 11558</strain>
    </source>
</reference>
<dbReference type="Gene3D" id="2.60.120.10">
    <property type="entry name" value="Jelly Rolls"/>
    <property type="match status" value="1"/>
</dbReference>
<organism evidence="2 3">
    <name type="scientific">Streptococcus macacae NCTC 11558</name>
    <dbReference type="NCBI Taxonomy" id="764298"/>
    <lineage>
        <taxon>Bacteria</taxon>
        <taxon>Bacillati</taxon>
        <taxon>Bacillota</taxon>
        <taxon>Bacilli</taxon>
        <taxon>Lactobacillales</taxon>
        <taxon>Streptococcaceae</taxon>
        <taxon>Streptococcus</taxon>
    </lineage>
</organism>
<accession>G5JUL3</accession>
<proteinExistence type="predicted"/>
<dbReference type="eggNOG" id="COG1917">
    <property type="taxonomic scope" value="Bacteria"/>
</dbReference>
<comment type="caution">
    <text evidence="2">The sequence shown here is derived from an EMBL/GenBank/DDBJ whole genome shotgun (WGS) entry which is preliminary data.</text>
</comment>
<dbReference type="InterPro" id="IPR013096">
    <property type="entry name" value="Cupin_2"/>
</dbReference>
<dbReference type="InterPro" id="IPR011051">
    <property type="entry name" value="RmlC_Cupin_sf"/>
</dbReference>
<feature type="domain" description="Cupin type-2" evidence="1">
    <location>
        <begin position="49"/>
        <end position="109"/>
    </location>
</feature>
<dbReference type="Proteomes" id="UP000003573">
    <property type="component" value="Unassembled WGS sequence"/>
</dbReference>
<dbReference type="PANTHER" id="PTHR43698">
    <property type="entry name" value="RIBD C-TERMINAL DOMAIN CONTAINING PROTEIN"/>
    <property type="match status" value="1"/>
</dbReference>
<keyword evidence="3" id="KW-1185">Reference proteome</keyword>
<dbReference type="InterPro" id="IPR047263">
    <property type="entry name" value="HNL-like_cupin"/>
</dbReference>
<evidence type="ECO:0000259" key="1">
    <source>
        <dbReference type="Pfam" id="PF07883"/>
    </source>
</evidence>
<dbReference type="STRING" id="764298.STRMA_0841"/>
<dbReference type="InterPro" id="IPR014710">
    <property type="entry name" value="RmlC-like_jellyroll"/>
</dbReference>
<protein>
    <submittedName>
        <fullName evidence="2">Cupin domain protein</fullName>
    </submittedName>
</protein>
<dbReference type="AlphaFoldDB" id="G5JUL3"/>
<evidence type="ECO:0000313" key="2">
    <source>
        <dbReference type="EMBL" id="EHJ52458.1"/>
    </source>
</evidence>
<dbReference type="Pfam" id="PF07883">
    <property type="entry name" value="Cupin_2"/>
    <property type="match status" value="1"/>
</dbReference>
<dbReference type="CDD" id="cd02233">
    <property type="entry name" value="cupin_HNL-like"/>
    <property type="match status" value="1"/>
</dbReference>
<dbReference type="RefSeq" id="WP_003080489.1">
    <property type="nucleotide sequence ID" value="NZ_AEUW02000001.1"/>
</dbReference>
<dbReference type="OrthoDB" id="9802489at2"/>
<dbReference type="PANTHER" id="PTHR43698:SF1">
    <property type="entry name" value="BLL4564 PROTEIN"/>
    <property type="match status" value="1"/>
</dbReference>
<dbReference type="EMBL" id="AEUW02000001">
    <property type="protein sequence ID" value="EHJ52458.1"/>
    <property type="molecule type" value="Genomic_DNA"/>
</dbReference>
<name>G5JUL3_9STRE</name>